<gene>
    <name evidence="10" type="ORF">E2I14_03160</name>
</gene>
<keyword evidence="4" id="KW-0624">Polysaccharide degradation</keyword>
<dbReference type="AlphaFoldDB" id="A0A4R5W6T4"/>
<dbReference type="CDD" id="cd06548">
    <property type="entry name" value="GH18_chitinase"/>
    <property type="match status" value="1"/>
</dbReference>
<keyword evidence="5 6" id="KW-0326">Glycosidase</keyword>
<dbReference type="InterPro" id="IPR017853">
    <property type="entry name" value="GH"/>
</dbReference>
<feature type="signal peptide" evidence="8">
    <location>
        <begin position="1"/>
        <end position="19"/>
    </location>
</feature>
<dbReference type="PROSITE" id="PS51910">
    <property type="entry name" value="GH18_2"/>
    <property type="match status" value="1"/>
</dbReference>
<dbReference type="SUPFAM" id="SSF51445">
    <property type="entry name" value="(Trans)glycosidases"/>
    <property type="match status" value="1"/>
</dbReference>
<evidence type="ECO:0000256" key="7">
    <source>
        <dbReference type="RuleBase" id="RU004453"/>
    </source>
</evidence>
<dbReference type="InterPro" id="IPR001579">
    <property type="entry name" value="Glyco_hydro_18_chit_AS"/>
</dbReference>
<dbReference type="SMART" id="SM00636">
    <property type="entry name" value="Glyco_18"/>
    <property type="match status" value="1"/>
</dbReference>
<protein>
    <recommendedName>
        <fullName evidence="2">chitinase</fullName>
        <ecNumber evidence="2">3.2.1.14</ecNumber>
    </recommendedName>
</protein>
<evidence type="ECO:0000256" key="1">
    <source>
        <dbReference type="ARBA" id="ARBA00000822"/>
    </source>
</evidence>
<dbReference type="Pfam" id="PF00704">
    <property type="entry name" value="Glyco_hydro_18"/>
    <property type="match status" value="1"/>
</dbReference>
<evidence type="ECO:0000256" key="5">
    <source>
        <dbReference type="ARBA" id="ARBA00023295"/>
    </source>
</evidence>
<dbReference type="PANTHER" id="PTHR11177">
    <property type="entry name" value="CHITINASE"/>
    <property type="match status" value="1"/>
</dbReference>
<evidence type="ECO:0000256" key="8">
    <source>
        <dbReference type="SAM" id="SignalP"/>
    </source>
</evidence>
<evidence type="ECO:0000313" key="10">
    <source>
        <dbReference type="EMBL" id="TDK68553.1"/>
    </source>
</evidence>
<dbReference type="GO" id="GO:0006032">
    <property type="term" value="P:chitin catabolic process"/>
    <property type="evidence" value="ECO:0007669"/>
    <property type="project" value="UniProtKB-KW"/>
</dbReference>
<dbReference type="EMBL" id="SMYL01000001">
    <property type="protein sequence ID" value="TDK68553.1"/>
    <property type="molecule type" value="Genomic_DNA"/>
</dbReference>
<dbReference type="InterPro" id="IPR011583">
    <property type="entry name" value="Chitinase_II/V-like_cat"/>
</dbReference>
<dbReference type="OrthoDB" id="9775889at2"/>
<reference evidence="10 11" key="1">
    <citation type="submission" date="2019-03" db="EMBL/GenBank/DDBJ databases">
        <title>Sapientia aquatica gen. nov., sp. nov., isolated from a crater lake.</title>
        <authorList>
            <person name="Felfoldi T."/>
            <person name="Szabo A."/>
            <person name="Toth E."/>
            <person name="Schumann P."/>
            <person name="Keki Z."/>
            <person name="Marialigeti K."/>
            <person name="Mathe I."/>
        </authorList>
    </citation>
    <scope>NUCLEOTIDE SEQUENCE [LARGE SCALE GENOMIC DNA]</scope>
    <source>
        <strain evidence="10 11">SA-152</strain>
    </source>
</reference>
<dbReference type="InterPro" id="IPR001223">
    <property type="entry name" value="Glyco_hydro18_cat"/>
</dbReference>
<keyword evidence="3 6" id="KW-0378">Hydrolase</keyword>
<dbReference type="GO" id="GO:0005975">
    <property type="term" value="P:carbohydrate metabolic process"/>
    <property type="evidence" value="ECO:0007669"/>
    <property type="project" value="InterPro"/>
</dbReference>
<accession>A0A4R5W6T4</accession>
<keyword evidence="4" id="KW-0146">Chitin degradation</keyword>
<dbReference type="GO" id="GO:0008843">
    <property type="term" value="F:endochitinase activity"/>
    <property type="evidence" value="ECO:0007669"/>
    <property type="project" value="UniProtKB-EC"/>
</dbReference>
<dbReference type="SUPFAM" id="SSF54556">
    <property type="entry name" value="Chitinase insertion domain"/>
    <property type="match status" value="1"/>
</dbReference>
<keyword evidence="8" id="KW-0732">Signal</keyword>
<evidence type="ECO:0000313" key="11">
    <source>
        <dbReference type="Proteomes" id="UP000294829"/>
    </source>
</evidence>
<dbReference type="EC" id="3.2.1.14" evidence="2"/>
<organism evidence="10 11">
    <name type="scientific">Sapientia aquatica</name>
    <dbReference type="NCBI Taxonomy" id="1549640"/>
    <lineage>
        <taxon>Bacteria</taxon>
        <taxon>Pseudomonadati</taxon>
        <taxon>Pseudomonadota</taxon>
        <taxon>Betaproteobacteria</taxon>
        <taxon>Burkholderiales</taxon>
        <taxon>Oxalobacteraceae</taxon>
        <taxon>Sapientia</taxon>
    </lineage>
</organism>
<name>A0A4R5W6T4_9BURK</name>
<sequence length="443" mass="48603">MKKIVFAFALSLLPIYVFAQSNLEIIGYFPGWKVVGAQPATISSASINAKNLTAINYAFLDICWDGQHGNPGVTEPPDVADCLDSSGTKITPPNGSIVLGNPLWDTTLNGQGHDNLGKLVALKNDNPKLKLFASVGGWNWSNRFSVTAATQATRDNFAKSALAFLRTYHFDGIDIDWEFPGNIGIPCTEGRICDNPNDKKNFVLLVQTLRQTLVQASLEDGKRYYITIASAASPKYIQGQVGNENWLTALARSLDWINIMNYDYRSPFDATSGLHSGLYRDKHDRIPNAKVSNGDAMVSMTLRYVPADKLVLGLAFYGYGWASCKPGPNNDGLFQPCKGGVNNTGSNFNFSDLTGQGYLHKDEQGLFTIGGLGFTRYWNEAAQAPYLYSPTSGTFISYEDEQAIHAKTNYLLKKGLKGAMFWELNADKNQTLGKVVAKDLLGR</sequence>
<evidence type="ECO:0000256" key="2">
    <source>
        <dbReference type="ARBA" id="ARBA00012729"/>
    </source>
</evidence>
<dbReference type="RefSeq" id="WP_133325309.1">
    <property type="nucleotide sequence ID" value="NZ_SMYL01000001.1"/>
</dbReference>
<proteinExistence type="inferred from homology"/>
<keyword evidence="11" id="KW-1185">Reference proteome</keyword>
<dbReference type="GO" id="GO:0008061">
    <property type="term" value="F:chitin binding"/>
    <property type="evidence" value="ECO:0007669"/>
    <property type="project" value="InterPro"/>
</dbReference>
<dbReference type="InterPro" id="IPR050314">
    <property type="entry name" value="Glycosyl_Hydrlase_18"/>
</dbReference>
<dbReference type="Proteomes" id="UP000294829">
    <property type="component" value="Unassembled WGS sequence"/>
</dbReference>
<feature type="chain" id="PRO_5020846993" description="chitinase" evidence="8">
    <location>
        <begin position="20"/>
        <end position="443"/>
    </location>
</feature>
<evidence type="ECO:0000256" key="4">
    <source>
        <dbReference type="ARBA" id="ARBA00023024"/>
    </source>
</evidence>
<evidence type="ECO:0000256" key="6">
    <source>
        <dbReference type="RuleBase" id="RU000489"/>
    </source>
</evidence>
<dbReference type="PANTHER" id="PTHR11177:SF317">
    <property type="entry name" value="CHITINASE 12-RELATED"/>
    <property type="match status" value="1"/>
</dbReference>
<dbReference type="PROSITE" id="PS01095">
    <property type="entry name" value="GH18_1"/>
    <property type="match status" value="1"/>
</dbReference>
<comment type="caution">
    <text evidence="10">The sequence shown here is derived from an EMBL/GenBank/DDBJ whole genome shotgun (WGS) entry which is preliminary data.</text>
</comment>
<evidence type="ECO:0000259" key="9">
    <source>
        <dbReference type="PROSITE" id="PS51910"/>
    </source>
</evidence>
<dbReference type="InterPro" id="IPR029070">
    <property type="entry name" value="Chitinase_insertion_sf"/>
</dbReference>
<comment type="similarity">
    <text evidence="7">Belongs to the glycosyl hydrolase 18 family.</text>
</comment>
<evidence type="ECO:0000256" key="3">
    <source>
        <dbReference type="ARBA" id="ARBA00022801"/>
    </source>
</evidence>
<feature type="domain" description="GH18" evidence="9">
    <location>
        <begin position="23"/>
        <end position="443"/>
    </location>
</feature>
<keyword evidence="4" id="KW-0119">Carbohydrate metabolism</keyword>
<dbReference type="Gene3D" id="3.10.50.10">
    <property type="match status" value="1"/>
</dbReference>
<comment type="catalytic activity">
    <reaction evidence="1">
        <text>Random endo-hydrolysis of N-acetyl-beta-D-glucosaminide (1-&gt;4)-beta-linkages in chitin and chitodextrins.</text>
        <dbReference type="EC" id="3.2.1.14"/>
    </reaction>
</comment>
<dbReference type="Gene3D" id="3.20.20.80">
    <property type="entry name" value="Glycosidases"/>
    <property type="match status" value="1"/>
</dbReference>